<gene>
    <name evidence="3" type="ORF">HCT14_06575</name>
</gene>
<dbReference type="CDD" id="cd16325">
    <property type="entry name" value="LolA"/>
    <property type="match status" value="1"/>
</dbReference>
<keyword evidence="3" id="KW-0449">Lipoprotein</keyword>
<feature type="chain" id="PRO_5036711905" evidence="2">
    <location>
        <begin position="22"/>
        <end position="228"/>
    </location>
</feature>
<dbReference type="PANTHER" id="PTHR35869">
    <property type="entry name" value="OUTER-MEMBRANE LIPOPROTEIN CARRIER PROTEIN"/>
    <property type="match status" value="1"/>
</dbReference>
<dbReference type="InterPro" id="IPR004564">
    <property type="entry name" value="OM_lipoprot_carrier_LolA-like"/>
</dbReference>
<dbReference type="Gene3D" id="2.50.20.10">
    <property type="entry name" value="Lipoprotein localisation LolA/LolB/LppX"/>
    <property type="match status" value="1"/>
</dbReference>
<keyword evidence="4" id="KW-1185">Reference proteome</keyword>
<accession>A0A968G9P8</accession>
<evidence type="ECO:0000313" key="4">
    <source>
        <dbReference type="Proteomes" id="UP000711995"/>
    </source>
</evidence>
<evidence type="ECO:0000256" key="1">
    <source>
        <dbReference type="ARBA" id="ARBA00022729"/>
    </source>
</evidence>
<sequence>MSKKLLISMILLLSMNAIIIAQESADAFLQRVSDRYAKIEDYQSQVRIQRGDKAESGTLRYKSPNLMRLDYSVPAKQVLVVSANKVELFLPAYGVVMEQVLPASDVETLATIGLSGNGLKLFRENYFVSYTNDGRVEALENGSSERVIKLSLKWRVNAEGFRTLEIAINPDTLLIRRITGVTSLFENIRYDFTNISLNRGLSNTIFVYTAEEGQQTIRYPNFLKLQDN</sequence>
<dbReference type="PANTHER" id="PTHR35869:SF1">
    <property type="entry name" value="OUTER-MEMBRANE LIPOPROTEIN CARRIER PROTEIN"/>
    <property type="match status" value="1"/>
</dbReference>
<dbReference type="Pfam" id="PF03548">
    <property type="entry name" value="LolA"/>
    <property type="match status" value="1"/>
</dbReference>
<feature type="signal peptide" evidence="2">
    <location>
        <begin position="1"/>
        <end position="21"/>
    </location>
</feature>
<protein>
    <submittedName>
        <fullName evidence="3">Outer membrane lipoprotein carrier protein LolA</fullName>
    </submittedName>
</protein>
<reference evidence="3 4" key="1">
    <citation type="submission" date="2020-03" db="EMBL/GenBank/DDBJ databases">
        <title>Spirochaetal bacteria isolated from arthropods constitute a novel genus Entomospira genus novum within the order Spirochaetales.</title>
        <authorList>
            <person name="Grana-Miraglia L."/>
            <person name="Sikutova S."/>
            <person name="Fingerle V."/>
            <person name="Sing A."/>
            <person name="Castillo-Ramirez S."/>
            <person name="Margos G."/>
            <person name="Rudolf I."/>
        </authorList>
    </citation>
    <scope>NUCLEOTIDE SEQUENCE [LARGE SCALE GENOMIC DNA]</scope>
    <source>
        <strain evidence="3 4">BR193</strain>
    </source>
</reference>
<keyword evidence="1 2" id="KW-0732">Signal</keyword>
<evidence type="ECO:0000256" key="2">
    <source>
        <dbReference type="SAM" id="SignalP"/>
    </source>
</evidence>
<dbReference type="SUPFAM" id="SSF89392">
    <property type="entry name" value="Prokaryotic lipoproteins and lipoprotein localization factors"/>
    <property type="match status" value="1"/>
</dbReference>
<dbReference type="RefSeq" id="WP_167700734.1">
    <property type="nucleotide sequence ID" value="NZ_CP118174.1"/>
</dbReference>
<proteinExistence type="predicted"/>
<dbReference type="AlphaFoldDB" id="A0A968G9P8"/>
<comment type="caution">
    <text evidence="3">The sequence shown here is derived from an EMBL/GenBank/DDBJ whole genome shotgun (WGS) entry which is preliminary data.</text>
</comment>
<evidence type="ECO:0000313" key="3">
    <source>
        <dbReference type="EMBL" id="NIZ41165.1"/>
    </source>
</evidence>
<dbReference type="InterPro" id="IPR029046">
    <property type="entry name" value="LolA/LolB/LppX"/>
</dbReference>
<dbReference type="EMBL" id="JAATLJ010000001">
    <property type="protein sequence ID" value="NIZ41165.1"/>
    <property type="molecule type" value="Genomic_DNA"/>
</dbReference>
<dbReference type="Proteomes" id="UP000711995">
    <property type="component" value="Unassembled WGS sequence"/>
</dbReference>
<name>A0A968G9P8_9SPIO</name>
<organism evidence="3 4">
    <name type="scientific">Entomospira entomophila</name>
    <dbReference type="NCBI Taxonomy" id="2719988"/>
    <lineage>
        <taxon>Bacteria</taxon>
        <taxon>Pseudomonadati</taxon>
        <taxon>Spirochaetota</taxon>
        <taxon>Spirochaetia</taxon>
        <taxon>Spirochaetales</taxon>
        <taxon>Spirochaetaceae</taxon>
        <taxon>Entomospira</taxon>
    </lineage>
</organism>